<keyword evidence="3 10" id="KW-0963">Cytoplasm</keyword>
<dbReference type="InterPro" id="IPR006700">
    <property type="entry name" value="RsmE"/>
</dbReference>
<dbReference type="InterPro" id="IPR029026">
    <property type="entry name" value="tRNA_m1G_MTases_N"/>
</dbReference>
<dbReference type="AlphaFoldDB" id="A0A2W6MZJ7"/>
<dbReference type="OrthoDB" id="9815641at2"/>
<dbReference type="GO" id="GO:0070475">
    <property type="term" value="P:rRNA base methylation"/>
    <property type="evidence" value="ECO:0007669"/>
    <property type="project" value="TreeGrafter"/>
</dbReference>
<evidence type="ECO:0000256" key="10">
    <source>
        <dbReference type="PIRNR" id="PIRNR015601"/>
    </source>
</evidence>
<dbReference type="NCBIfam" id="NF008695">
    <property type="entry name" value="PRK11713.3-3"/>
    <property type="match status" value="1"/>
</dbReference>
<keyword evidence="6 10" id="KW-0808">Transferase</keyword>
<name>A0A2W6MZJ7_9HELI</name>
<evidence type="ECO:0000256" key="2">
    <source>
        <dbReference type="ARBA" id="ARBA00005528"/>
    </source>
</evidence>
<reference evidence="12 13" key="1">
    <citation type="submission" date="2017-03" db="EMBL/GenBank/DDBJ databases">
        <title>Genomic and clinical evidence uncovers the enterohepatic species Helicobacter valdiviensis as a potential human intestinal pathogen.</title>
        <authorList>
            <person name="Fresia P."/>
            <person name="Jara R."/>
            <person name="Sierra R."/>
            <person name="Ferres I."/>
            <person name="Greif G."/>
            <person name="Iraola G."/>
            <person name="Collado L."/>
        </authorList>
    </citation>
    <scope>NUCLEOTIDE SEQUENCE [LARGE SCALE GENOMIC DNA]</scope>
    <source>
        <strain evidence="12 13">WBE14</strain>
    </source>
</reference>
<protein>
    <recommendedName>
        <fullName evidence="10">Ribosomal RNA small subunit methyltransferase E</fullName>
        <ecNumber evidence="10">2.1.1.193</ecNumber>
    </recommendedName>
</protein>
<dbReference type="Pfam" id="PF04452">
    <property type="entry name" value="Methyltrans_RNA"/>
    <property type="match status" value="1"/>
</dbReference>
<evidence type="ECO:0000256" key="9">
    <source>
        <dbReference type="ARBA" id="ARBA00047944"/>
    </source>
</evidence>
<dbReference type="GO" id="GO:0070042">
    <property type="term" value="F:rRNA (uridine-N3-)-methyltransferase activity"/>
    <property type="evidence" value="ECO:0007669"/>
    <property type="project" value="TreeGrafter"/>
</dbReference>
<dbReference type="Proteomes" id="UP000249746">
    <property type="component" value="Unassembled WGS sequence"/>
</dbReference>
<dbReference type="RefSeq" id="WP_111229098.1">
    <property type="nucleotide sequence ID" value="NZ_NBIU01000003.1"/>
</dbReference>
<keyword evidence="13" id="KW-1185">Reference proteome</keyword>
<evidence type="ECO:0000313" key="13">
    <source>
        <dbReference type="Proteomes" id="UP000249746"/>
    </source>
</evidence>
<evidence type="ECO:0000259" key="11">
    <source>
        <dbReference type="Pfam" id="PF04452"/>
    </source>
</evidence>
<dbReference type="PIRSF" id="PIRSF015601">
    <property type="entry name" value="MTase_slr0722"/>
    <property type="match status" value="1"/>
</dbReference>
<keyword evidence="5 10" id="KW-0489">Methyltransferase</keyword>
<dbReference type="SUPFAM" id="SSF75217">
    <property type="entry name" value="alpha/beta knot"/>
    <property type="match status" value="1"/>
</dbReference>
<gene>
    <name evidence="12" type="ORF">B6S12_01675</name>
</gene>
<dbReference type="InterPro" id="IPR046886">
    <property type="entry name" value="RsmE_MTase_dom"/>
</dbReference>
<feature type="domain" description="Ribosomal RNA small subunit methyltransferase E methyltransferase" evidence="11">
    <location>
        <begin position="74"/>
        <end position="219"/>
    </location>
</feature>
<comment type="function">
    <text evidence="8 10">Specifically methylates the N3 position of the uracil ring of uridine 1498 (m3U1498) in 16S rRNA. Acts on the fully assembled 30S ribosomal subunit.</text>
</comment>
<comment type="similarity">
    <text evidence="2 10">Belongs to the RNA methyltransferase RsmE family.</text>
</comment>
<dbReference type="InterPro" id="IPR029028">
    <property type="entry name" value="Alpha/beta_knot_MTases"/>
</dbReference>
<evidence type="ECO:0000313" key="12">
    <source>
        <dbReference type="EMBL" id="PZT48788.1"/>
    </source>
</evidence>
<comment type="subcellular location">
    <subcellularLocation>
        <location evidence="1 10">Cytoplasm</location>
    </subcellularLocation>
</comment>
<evidence type="ECO:0000256" key="5">
    <source>
        <dbReference type="ARBA" id="ARBA00022603"/>
    </source>
</evidence>
<evidence type="ECO:0000256" key="6">
    <source>
        <dbReference type="ARBA" id="ARBA00022679"/>
    </source>
</evidence>
<accession>A0A2W6MZJ7</accession>
<dbReference type="NCBIfam" id="TIGR00046">
    <property type="entry name" value="RsmE family RNA methyltransferase"/>
    <property type="match status" value="1"/>
</dbReference>
<comment type="caution">
    <text evidence="12">The sequence shown here is derived from an EMBL/GenBank/DDBJ whole genome shotgun (WGS) entry which is preliminary data.</text>
</comment>
<proteinExistence type="inferred from homology"/>
<sequence length="220" mass="25387">MQFVIHKNAGVSTLNIEGELYTHLFKSRRTRQSTTLLVRNLEDFNLYTYEILEIHKKYATLNLVSSTLTPPSNLPKTHLIWAMIEPKNIEKALPTLNELNVKKISFFYAEYSQKNFKLDFERIYRILESSCMQCGRFIKLEIEILKDLQEMCEKYQDFGVLDFGGEALRQGISLPILIGSEGGFSQKEREILKTRQTFSAKNCNILRSESAVIYTASLLA</sequence>
<evidence type="ECO:0000256" key="7">
    <source>
        <dbReference type="ARBA" id="ARBA00022691"/>
    </source>
</evidence>
<evidence type="ECO:0000256" key="8">
    <source>
        <dbReference type="ARBA" id="ARBA00025699"/>
    </source>
</evidence>
<keyword evidence="4 10" id="KW-0698">rRNA processing</keyword>
<evidence type="ECO:0000256" key="1">
    <source>
        <dbReference type="ARBA" id="ARBA00004496"/>
    </source>
</evidence>
<dbReference type="EMBL" id="NBIU01000003">
    <property type="protein sequence ID" value="PZT48788.1"/>
    <property type="molecule type" value="Genomic_DNA"/>
</dbReference>
<evidence type="ECO:0000256" key="3">
    <source>
        <dbReference type="ARBA" id="ARBA00022490"/>
    </source>
</evidence>
<dbReference type="Gene3D" id="3.40.1280.10">
    <property type="match status" value="1"/>
</dbReference>
<dbReference type="PANTHER" id="PTHR30027">
    <property type="entry name" value="RIBOSOMAL RNA SMALL SUBUNIT METHYLTRANSFERASE E"/>
    <property type="match status" value="1"/>
</dbReference>
<dbReference type="GO" id="GO:0005737">
    <property type="term" value="C:cytoplasm"/>
    <property type="evidence" value="ECO:0007669"/>
    <property type="project" value="UniProtKB-SubCell"/>
</dbReference>
<comment type="catalytic activity">
    <reaction evidence="9 10">
        <text>uridine(1498) in 16S rRNA + S-adenosyl-L-methionine = N(3)-methyluridine(1498) in 16S rRNA + S-adenosyl-L-homocysteine + H(+)</text>
        <dbReference type="Rhea" id="RHEA:42920"/>
        <dbReference type="Rhea" id="RHEA-COMP:10283"/>
        <dbReference type="Rhea" id="RHEA-COMP:10284"/>
        <dbReference type="ChEBI" id="CHEBI:15378"/>
        <dbReference type="ChEBI" id="CHEBI:57856"/>
        <dbReference type="ChEBI" id="CHEBI:59789"/>
        <dbReference type="ChEBI" id="CHEBI:65315"/>
        <dbReference type="ChEBI" id="CHEBI:74502"/>
        <dbReference type="EC" id="2.1.1.193"/>
    </reaction>
</comment>
<evidence type="ECO:0000256" key="4">
    <source>
        <dbReference type="ARBA" id="ARBA00022552"/>
    </source>
</evidence>
<dbReference type="PANTHER" id="PTHR30027:SF3">
    <property type="entry name" value="16S RRNA (URACIL(1498)-N(3))-METHYLTRANSFERASE"/>
    <property type="match status" value="1"/>
</dbReference>
<organism evidence="12 13">
    <name type="scientific">Helicobacter valdiviensis</name>
    <dbReference type="NCBI Taxonomy" id="1458358"/>
    <lineage>
        <taxon>Bacteria</taxon>
        <taxon>Pseudomonadati</taxon>
        <taxon>Campylobacterota</taxon>
        <taxon>Epsilonproteobacteria</taxon>
        <taxon>Campylobacterales</taxon>
        <taxon>Helicobacteraceae</taxon>
        <taxon>Helicobacter</taxon>
    </lineage>
</organism>
<keyword evidence="7 10" id="KW-0949">S-adenosyl-L-methionine</keyword>
<dbReference type="EC" id="2.1.1.193" evidence="10"/>